<evidence type="ECO:0000313" key="4">
    <source>
        <dbReference type="RefSeq" id="XP_007437727.1"/>
    </source>
</evidence>
<feature type="compositionally biased region" description="Basic residues" evidence="1">
    <location>
        <begin position="359"/>
        <end position="377"/>
    </location>
</feature>
<dbReference type="InterPro" id="IPR001005">
    <property type="entry name" value="SANT/Myb"/>
</dbReference>
<feature type="compositionally biased region" description="Low complexity" evidence="1">
    <location>
        <begin position="302"/>
        <end position="316"/>
    </location>
</feature>
<dbReference type="RefSeq" id="XP_007437727.1">
    <property type="nucleotide sequence ID" value="XM_007437665.3"/>
</dbReference>
<feature type="domain" description="Myb-like" evidence="2">
    <location>
        <begin position="8"/>
        <end position="80"/>
    </location>
</feature>
<sequence>MSGDSEEITRLRKPRFSYEENQILIQEVRANYGKLYGTQSRRVTVTERRRVWEGIATKINSITSWKRTGQEVQKRWNDFKRRTKEKLARVPHSTQGAGNACDETFSAEEETLFAILGPGVMTGTGGAEPAASQGTSGFVPPGYQLAAEHGTDMPARVNVSSSPETSARPSCYSLDRGLRKPKERDSPAPPPAQPSSLQIVQLAPSPSCLGCRPHPEHSPGELLGSTPCPSTSPPLRRRRTRLDLPVEPPLDFLQAQRETAEAIRELTYTLRQGLERLTDVVAALLPLLPALPNGLLPPQGEFALPTAAPSTETPPAQEGFPTKVELSPVQEENGVHLLQAERDLGAEREQSPNRAPPASKRRKGIPTRKRRGRWKNL</sequence>
<dbReference type="OMA" id="NPQEGGC"/>
<organism evidence="3 4">
    <name type="scientific">Python bivittatus</name>
    <name type="common">Burmese python</name>
    <name type="synonym">Python molurus bivittatus</name>
    <dbReference type="NCBI Taxonomy" id="176946"/>
    <lineage>
        <taxon>Eukaryota</taxon>
        <taxon>Metazoa</taxon>
        <taxon>Chordata</taxon>
        <taxon>Craniata</taxon>
        <taxon>Vertebrata</taxon>
        <taxon>Euteleostomi</taxon>
        <taxon>Lepidosauria</taxon>
        <taxon>Squamata</taxon>
        <taxon>Bifurcata</taxon>
        <taxon>Unidentata</taxon>
        <taxon>Episquamata</taxon>
        <taxon>Toxicofera</taxon>
        <taxon>Serpentes</taxon>
        <taxon>Henophidia</taxon>
        <taxon>Pythonidae</taxon>
        <taxon>Python</taxon>
    </lineage>
</organism>
<gene>
    <name evidence="4" type="primary">MYPOP</name>
</gene>
<accession>A0A9F2WCV7</accession>
<evidence type="ECO:0000313" key="3">
    <source>
        <dbReference type="Proteomes" id="UP000695026"/>
    </source>
</evidence>
<dbReference type="OrthoDB" id="9940550at2759"/>
<dbReference type="PROSITE" id="PS50090">
    <property type="entry name" value="MYB_LIKE"/>
    <property type="match status" value="1"/>
</dbReference>
<evidence type="ECO:0000259" key="2">
    <source>
        <dbReference type="PROSITE" id="PS50090"/>
    </source>
</evidence>
<dbReference type="PANTHER" id="PTHR32345">
    <property type="entry name" value="MYB-RELATED TRANSCRIPTION FACTOR, PARTNER OF PROFILIN"/>
    <property type="match status" value="1"/>
</dbReference>
<keyword evidence="3" id="KW-1185">Reference proteome</keyword>
<dbReference type="InterPro" id="IPR052870">
    <property type="entry name" value="Myb-related_repressor"/>
</dbReference>
<dbReference type="PANTHER" id="PTHR32345:SF3">
    <property type="entry name" value="MYB-RELATED TRANSCRIPTION FACTOR, PARTNER OF PROFILIN"/>
    <property type="match status" value="1"/>
</dbReference>
<feature type="region of interest" description="Disordered" evidence="1">
    <location>
        <begin position="124"/>
        <end position="196"/>
    </location>
</feature>
<evidence type="ECO:0000256" key="1">
    <source>
        <dbReference type="SAM" id="MobiDB-lite"/>
    </source>
</evidence>
<dbReference type="GO" id="GO:0000981">
    <property type="term" value="F:DNA-binding transcription factor activity, RNA polymerase II-specific"/>
    <property type="evidence" value="ECO:0007669"/>
    <property type="project" value="TreeGrafter"/>
</dbReference>
<proteinExistence type="predicted"/>
<dbReference type="Pfam" id="PF13873">
    <property type="entry name" value="Myb_DNA-bind_5"/>
    <property type="match status" value="1"/>
</dbReference>
<dbReference type="GO" id="GO:0005634">
    <property type="term" value="C:nucleus"/>
    <property type="evidence" value="ECO:0007669"/>
    <property type="project" value="TreeGrafter"/>
</dbReference>
<dbReference type="GeneID" id="103062729"/>
<name>A0A9F2WCV7_PYTBI</name>
<reference evidence="4" key="1">
    <citation type="submission" date="2025-08" db="UniProtKB">
        <authorList>
            <consortium name="RefSeq"/>
        </authorList>
    </citation>
    <scope>IDENTIFICATION</scope>
    <source>
        <tissue evidence="4">Liver</tissue>
    </source>
</reference>
<feature type="region of interest" description="Disordered" evidence="1">
    <location>
        <begin position="208"/>
        <end position="238"/>
    </location>
</feature>
<dbReference type="GO" id="GO:0000978">
    <property type="term" value="F:RNA polymerase II cis-regulatory region sequence-specific DNA binding"/>
    <property type="evidence" value="ECO:0007669"/>
    <property type="project" value="TreeGrafter"/>
</dbReference>
<dbReference type="KEGG" id="pbi:103062729"/>
<feature type="compositionally biased region" description="Polar residues" evidence="1">
    <location>
        <begin position="158"/>
        <end position="168"/>
    </location>
</feature>
<protein>
    <submittedName>
        <fullName evidence="4">Myb-related transcription factor, partner of profilin</fullName>
    </submittedName>
</protein>
<dbReference type="CTD" id="339344"/>
<dbReference type="Proteomes" id="UP000695026">
    <property type="component" value="Unplaced"/>
</dbReference>
<dbReference type="AlphaFoldDB" id="A0A9F2WCV7"/>
<dbReference type="InterPro" id="IPR028002">
    <property type="entry name" value="Myb_DNA-bind_5"/>
</dbReference>
<feature type="region of interest" description="Disordered" evidence="1">
    <location>
        <begin position="302"/>
        <end position="377"/>
    </location>
</feature>
<feature type="compositionally biased region" description="Basic and acidic residues" evidence="1">
    <location>
        <begin position="176"/>
        <end position="186"/>
    </location>
</feature>
<feature type="compositionally biased region" description="Basic and acidic residues" evidence="1">
    <location>
        <begin position="339"/>
        <end position="351"/>
    </location>
</feature>